<evidence type="ECO:0000313" key="2">
    <source>
        <dbReference type="Proteomes" id="UP000310158"/>
    </source>
</evidence>
<accession>A0A4V3XGA2</accession>
<reference evidence="1 2" key="1">
    <citation type="submission" date="2019-02" db="EMBL/GenBank/DDBJ databases">
        <title>Genome sequencing of the rare red list fungi Bondarzewia mesenterica.</title>
        <authorList>
            <person name="Buettner E."/>
            <person name="Kellner H."/>
        </authorList>
    </citation>
    <scope>NUCLEOTIDE SEQUENCE [LARGE SCALE GENOMIC DNA]</scope>
    <source>
        <strain evidence="1 2">DSM 108281</strain>
    </source>
</reference>
<dbReference type="EMBL" id="SGPL01000017">
    <property type="protein sequence ID" value="THH20643.1"/>
    <property type="molecule type" value="Genomic_DNA"/>
</dbReference>
<dbReference type="Proteomes" id="UP000310158">
    <property type="component" value="Unassembled WGS sequence"/>
</dbReference>
<sequence length="100" mass="11191">MRARALLDDVDLYLGDKDIQNKVAWYQGDDSSMLVLKSDTPDDEDEPQTAITLGYIGQIDADSYWLTSDANYTGQGHSVVVVVEIQTIMHDQKTPFGRPQ</sequence>
<evidence type="ECO:0000313" key="1">
    <source>
        <dbReference type="EMBL" id="THH20643.1"/>
    </source>
</evidence>
<gene>
    <name evidence="1" type="ORF">EW146_g760</name>
</gene>
<organism evidence="1 2">
    <name type="scientific">Bondarzewia mesenterica</name>
    <dbReference type="NCBI Taxonomy" id="1095465"/>
    <lineage>
        <taxon>Eukaryota</taxon>
        <taxon>Fungi</taxon>
        <taxon>Dikarya</taxon>
        <taxon>Basidiomycota</taxon>
        <taxon>Agaricomycotina</taxon>
        <taxon>Agaricomycetes</taxon>
        <taxon>Russulales</taxon>
        <taxon>Bondarzewiaceae</taxon>
        <taxon>Bondarzewia</taxon>
    </lineage>
</organism>
<dbReference type="AlphaFoldDB" id="A0A4V3XGA2"/>
<name>A0A4V3XGA2_9AGAM</name>
<protein>
    <submittedName>
        <fullName evidence="1">Uncharacterized protein</fullName>
    </submittedName>
</protein>
<proteinExistence type="predicted"/>
<keyword evidence="2" id="KW-1185">Reference proteome</keyword>
<comment type="caution">
    <text evidence="1">The sequence shown here is derived from an EMBL/GenBank/DDBJ whole genome shotgun (WGS) entry which is preliminary data.</text>
</comment>